<sequence>MFDLDTCLCFTTNKAAKKIAEAFNERLLKFGVTRVQWTAMYYLLKYNRMSQRELSEKMDIKESSMVRLIDRLEKDNYVSRSRDAKDKRVVYIELTEKGKDKITELLPEGERMSRIARAGIEDKDLEVFERVLRKFIENAENN</sequence>
<dbReference type="PROSITE" id="PS50995">
    <property type="entry name" value="HTH_MARR_2"/>
    <property type="match status" value="1"/>
</dbReference>
<dbReference type="GO" id="GO:0003700">
    <property type="term" value="F:DNA-binding transcription factor activity"/>
    <property type="evidence" value="ECO:0007669"/>
    <property type="project" value="InterPro"/>
</dbReference>
<dbReference type="STRING" id="1147123.SAMN05443428_11521"/>
<organism evidence="5 6">
    <name type="scientific">Caloramator quimbayensis</name>
    <dbReference type="NCBI Taxonomy" id="1147123"/>
    <lineage>
        <taxon>Bacteria</taxon>
        <taxon>Bacillati</taxon>
        <taxon>Bacillota</taxon>
        <taxon>Clostridia</taxon>
        <taxon>Eubacteriales</taxon>
        <taxon>Clostridiaceae</taxon>
        <taxon>Caloramator</taxon>
    </lineage>
</organism>
<dbReference type="SMART" id="SM00347">
    <property type="entry name" value="HTH_MARR"/>
    <property type="match status" value="1"/>
</dbReference>
<dbReference type="Proteomes" id="UP000190105">
    <property type="component" value="Unassembled WGS sequence"/>
</dbReference>
<feature type="domain" description="HTH marR-type" evidence="4">
    <location>
        <begin position="5"/>
        <end position="137"/>
    </location>
</feature>
<evidence type="ECO:0000256" key="2">
    <source>
        <dbReference type="ARBA" id="ARBA00023125"/>
    </source>
</evidence>
<keyword evidence="2 5" id="KW-0238">DNA-binding</keyword>
<dbReference type="InterPro" id="IPR036390">
    <property type="entry name" value="WH_DNA-bd_sf"/>
</dbReference>
<protein>
    <submittedName>
        <fullName evidence="5">DNA-binding transcriptional regulator, MarR family</fullName>
    </submittedName>
</protein>
<proteinExistence type="predicted"/>
<dbReference type="RefSeq" id="WP_078697016.1">
    <property type="nucleotide sequence ID" value="NZ_FUYH01000015.1"/>
</dbReference>
<dbReference type="SUPFAM" id="SSF46785">
    <property type="entry name" value="Winged helix' DNA-binding domain"/>
    <property type="match status" value="1"/>
</dbReference>
<dbReference type="InterPro" id="IPR036388">
    <property type="entry name" value="WH-like_DNA-bd_sf"/>
</dbReference>
<evidence type="ECO:0000256" key="3">
    <source>
        <dbReference type="ARBA" id="ARBA00023163"/>
    </source>
</evidence>
<dbReference type="OrthoDB" id="2288024at2"/>
<evidence type="ECO:0000313" key="6">
    <source>
        <dbReference type="Proteomes" id="UP000190105"/>
    </source>
</evidence>
<evidence type="ECO:0000259" key="4">
    <source>
        <dbReference type="PROSITE" id="PS50995"/>
    </source>
</evidence>
<dbReference type="Gene3D" id="1.10.10.10">
    <property type="entry name" value="Winged helix-like DNA-binding domain superfamily/Winged helix DNA-binding domain"/>
    <property type="match status" value="1"/>
</dbReference>
<dbReference type="PANTHER" id="PTHR42756">
    <property type="entry name" value="TRANSCRIPTIONAL REGULATOR, MARR"/>
    <property type="match status" value="1"/>
</dbReference>
<keyword evidence="3" id="KW-0804">Transcription</keyword>
<evidence type="ECO:0000256" key="1">
    <source>
        <dbReference type="ARBA" id="ARBA00023015"/>
    </source>
</evidence>
<keyword evidence="6" id="KW-1185">Reference proteome</keyword>
<dbReference type="AlphaFoldDB" id="A0A1T4XXK8"/>
<dbReference type="InterPro" id="IPR000835">
    <property type="entry name" value="HTH_MarR-typ"/>
</dbReference>
<dbReference type="Pfam" id="PF01047">
    <property type="entry name" value="MarR"/>
    <property type="match status" value="1"/>
</dbReference>
<accession>A0A1T4XXK8</accession>
<dbReference type="PANTHER" id="PTHR42756:SF1">
    <property type="entry name" value="TRANSCRIPTIONAL REPRESSOR OF EMRAB OPERON"/>
    <property type="match status" value="1"/>
</dbReference>
<evidence type="ECO:0000313" key="5">
    <source>
        <dbReference type="EMBL" id="SKA93938.1"/>
    </source>
</evidence>
<dbReference type="GO" id="GO:0003677">
    <property type="term" value="F:DNA binding"/>
    <property type="evidence" value="ECO:0007669"/>
    <property type="project" value="UniProtKB-KW"/>
</dbReference>
<dbReference type="EMBL" id="FUYH01000015">
    <property type="protein sequence ID" value="SKA93938.1"/>
    <property type="molecule type" value="Genomic_DNA"/>
</dbReference>
<name>A0A1T4XXK8_9CLOT</name>
<dbReference type="PRINTS" id="PR00598">
    <property type="entry name" value="HTHMARR"/>
</dbReference>
<reference evidence="6" key="1">
    <citation type="submission" date="2017-02" db="EMBL/GenBank/DDBJ databases">
        <authorList>
            <person name="Varghese N."/>
            <person name="Submissions S."/>
        </authorList>
    </citation>
    <scope>NUCLEOTIDE SEQUENCE [LARGE SCALE GENOMIC DNA]</scope>
    <source>
        <strain evidence="6">USBA 833</strain>
    </source>
</reference>
<keyword evidence="1" id="KW-0805">Transcription regulation</keyword>
<gene>
    <name evidence="5" type="ORF">SAMN05443428_11521</name>
</gene>